<evidence type="ECO:0000313" key="3">
    <source>
        <dbReference type="EMBL" id="BAD31902.1"/>
    </source>
</evidence>
<feature type="compositionally biased region" description="Gly residues" evidence="1">
    <location>
        <begin position="162"/>
        <end position="175"/>
    </location>
</feature>
<dbReference type="Proteomes" id="UP000000763">
    <property type="component" value="Chromosome 7"/>
</dbReference>
<proteinExistence type="predicted"/>
<evidence type="ECO:0000313" key="2">
    <source>
        <dbReference type="EMBL" id="BAC84280.1"/>
    </source>
</evidence>
<reference evidence="3" key="2">
    <citation type="submission" date="2003-01" db="EMBL/GenBank/DDBJ databases">
        <title>Oryza sativa nipponbare(GA3) genomic DNA, chromosome 7, BAC clone:B1157F01.</title>
        <authorList>
            <person name="Sasaki T."/>
            <person name="Matsumoto T."/>
            <person name="Katayose Y."/>
        </authorList>
    </citation>
    <scope>NUCLEOTIDE SEQUENCE</scope>
</reference>
<reference evidence="2" key="1">
    <citation type="submission" date="2002-06" db="EMBL/GenBank/DDBJ databases">
        <title>Oryza sativa nipponbare(GA3) genomic DNA, chromosome 7, PAC clone:P0035G02.</title>
        <authorList>
            <person name="Sasaki T."/>
            <person name="Matsumoto T."/>
            <person name="Katayose Y."/>
        </authorList>
    </citation>
    <scope>NUCLEOTIDE SEQUENCE</scope>
</reference>
<organism evidence="2 4">
    <name type="scientific">Oryza sativa subsp. japonica</name>
    <name type="common">Rice</name>
    <dbReference type="NCBI Taxonomy" id="39947"/>
    <lineage>
        <taxon>Eukaryota</taxon>
        <taxon>Viridiplantae</taxon>
        <taxon>Streptophyta</taxon>
        <taxon>Embryophyta</taxon>
        <taxon>Tracheophyta</taxon>
        <taxon>Spermatophyta</taxon>
        <taxon>Magnoliopsida</taxon>
        <taxon>Liliopsida</taxon>
        <taxon>Poales</taxon>
        <taxon>Poaceae</taxon>
        <taxon>BOP clade</taxon>
        <taxon>Oryzoideae</taxon>
        <taxon>Oryzeae</taxon>
        <taxon>Oryzinae</taxon>
        <taxon>Oryza</taxon>
        <taxon>Oryza sativa</taxon>
    </lineage>
</organism>
<evidence type="ECO:0000256" key="1">
    <source>
        <dbReference type="SAM" id="MobiDB-lite"/>
    </source>
</evidence>
<reference evidence="4" key="3">
    <citation type="journal article" date="2005" name="Nature">
        <title>The map-based sequence of the rice genome.</title>
        <authorList>
            <consortium name="International rice genome sequencing project (IRGSP)"/>
            <person name="Matsumoto T."/>
            <person name="Wu J."/>
            <person name="Kanamori H."/>
            <person name="Katayose Y."/>
            <person name="Fujisawa M."/>
            <person name="Namiki N."/>
            <person name="Mizuno H."/>
            <person name="Yamamoto K."/>
            <person name="Antonio B.A."/>
            <person name="Baba T."/>
            <person name="Sakata K."/>
            <person name="Nagamura Y."/>
            <person name="Aoki H."/>
            <person name="Arikawa K."/>
            <person name="Arita K."/>
            <person name="Bito T."/>
            <person name="Chiden Y."/>
            <person name="Fujitsuka N."/>
            <person name="Fukunaka R."/>
            <person name="Hamada M."/>
            <person name="Harada C."/>
            <person name="Hayashi A."/>
            <person name="Hijishita S."/>
            <person name="Honda M."/>
            <person name="Hosokawa S."/>
            <person name="Ichikawa Y."/>
            <person name="Idonuma A."/>
            <person name="Iijima M."/>
            <person name="Ikeda M."/>
            <person name="Ikeno M."/>
            <person name="Ito K."/>
            <person name="Ito S."/>
            <person name="Ito T."/>
            <person name="Ito Y."/>
            <person name="Ito Y."/>
            <person name="Iwabuchi A."/>
            <person name="Kamiya K."/>
            <person name="Karasawa W."/>
            <person name="Kurita K."/>
            <person name="Katagiri S."/>
            <person name="Kikuta A."/>
            <person name="Kobayashi H."/>
            <person name="Kobayashi N."/>
            <person name="Machita K."/>
            <person name="Maehara T."/>
            <person name="Masukawa M."/>
            <person name="Mizubayashi T."/>
            <person name="Mukai Y."/>
            <person name="Nagasaki H."/>
            <person name="Nagata Y."/>
            <person name="Naito S."/>
            <person name="Nakashima M."/>
            <person name="Nakama Y."/>
            <person name="Nakamichi Y."/>
            <person name="Nakamura M."/>
            <person name="Meguro A."/>
            <person name="Negishi M."/>
            <person name="Ohta I."/>
            <person name="Ohta T."/>
            <person name="Okamoto M."/>
            <person name="Ono N."/>
            <person name="Saji S."/>
            <person name="Sakaguchi M."/>
            <person name="Sakai K."/>
            <person name="Shibata M."/>
            <person name="Shimokawa T."/>
            <person name="Song J."/>
            <person name="Takazaki Y."/>
            <person name="Terasawa K."/>
            <person name="Tsugane M."/>
            <person name="Tsuji K."/>
            <person name="Ueda S."/>
            <person name="Waki K."/>
            <person name="Yamagata H."/>
            <person name="Yamamoto M."/>
            <person name="Yamamoto S."/>
            <person name="Yamane H."/>
            <person name="Yoshiki S."/>
            <person name="Yoshihara R."/>
            <person name="Yukawa K."/>
            <person name="Zhong H."/>
            <person name="Yano M."/>
            <person name="Yuan Q."/>
            <person name="Ouyang S."/>
            <person name="Liu J."/>
            <person name="Jones K.M."/>
            <person name="Gansberger K."/>
            <person name="Moffat K."/>
            <person name="Hill J."/>
            <person name="Bera J."/>
            <person name="Fadrosh D."/>
            <person name="Jin S."/>
            <person name="Johri S."/>
            <person name="Kim M."/>
            <person name="Overton L."/>
            <person name="Reardon M."/>
            <person name="Tsitrin T."/>
            <person name="Vuong H."/>
            <person name="Weaver B."/>
            <person name="Ciecko A."/>
            <person name="Tallon L."/>
            <person name="Jackson J."/>
            <person name="Pai G."/>
            <person name="Aken S.V."/>
            <person name="Utterback T."/>
            <person name="Reidmuller S."/>
            <person name="Feldblyum T."/>
            <person name="Hsiao J."/>
            <person name="Zismann V."/>
            <person name="Iobst S."/>
            <person name="de Vazeille A.R."/>
            <person name="Buell C.R."/>
            <person name="Ying K."/>
            <person name="Li Y."/>
            <person name="Lu T."/>
            <person name="Huang Y."/>
            <person name="Zhao Q."/>
            <person name="Feng Q."/>
            <person name="Zhang L."/>
            <person name="Zhu J."/>
            <person name="Weng Q."/>
            <person name="Mu J."/>
            <person name="Lu Y."/>
            <person name="Fan D."/>
            <person name="Liu Y."/>
            <person name="Guan J."/>
            <person name="Zhang Y."/>
            <person name="Yu S."/>
            <person name="Liu X."/>
            <person name="Zhang Y."/>
            <person name="Hong G."/>
            <person name="Han B."/>
            <person name="Choisne N."/>
            <person name="Demange N."/>
            <person name="Orjeda G."/>
            <person name="Samain S."/>
            <person name="Cattolico L."/>
            <person name="Pelletier E."/>
            <person name="Couloux A."/>
            <person name="Segurens B."/>
            <person name="Wincker P."/>
            <person name="D'Hont A."/>
            <person name="Scarpelli C."/>
            <person name="Weissenbach J."/>
            <person name="Salanoubat M."/>
            <person name="Quetier F."/>
            <person name="Yu Y."/>
            <person name="Kim H.R."/>
            <person name="Rambo T."/>
            <person name="Currie J."/>
            <person name="Collura K."/>
            <person name="Luo M."/>
            <person name="Yang T."/>
            <person name="Ammiraju J.S.S."/>
            <person name="Engler F."/>
            <person name="Soderlund C."/>
            <person name="Wing R.A."/>
            <person name="Palmer L.E."/>
            <person name="de la Bastide M."/>
            <person name="Spiegel L."/>
            <person name="Nascimento L."/>
            <person name="Zutavern T."/>
            <person name="O'Shaughnessy A."/>
            <person name="Dike S."/>
            <person name="Dedhia N."/>
            <person name="Preston R."/>
            <person name="Balija V."/>
            <person name="McCombie W.R."/>
            <person name="Chow T."/>
            <person name="Chen H."/>
            <person name="Chung M."/>
            <person name="Chen C."/>
            <person name="Shaw J."/>
            <person name="Wu H."/>
            <person name="Hsiao K."/>
            <person name="Chao Y."/>
            <person name="Chu M."/>
            <person name="Cheng C."/>
            <person name="Hour A."/>
            <person name="Lee P."/>
            <person name="Lin S."/>
            <person name="Lin Y."/>
            <person name="Liou J."/>
            <person name="Liu S."/>
            <person name="Hsing Y."/>
            <person name="Raghuvanshi S."/>
            <person name="Mohanty A."/>
            <person name="Bharti A.K."/>
            <person name="Gaur A."/>
            <person name="Gupta V."/>
            <person name="Kumar D."/>
            <person name="Ravi V."/>
            <person name="Vij S."/>
            <person name="Kapur A."/>
            <person name="Khurana P."/>
            <person name="Khurana P."/>
            <person name="Khurana J.P."/>
            <person name="Tyagi A.K."/>
            <person name="Gaikwad K."/>
            <person name="Singh A."/>
            <person name="Dalal V."/>
            <person name="Srivastava S."/>
            <person name="Dixit A."/>
            <person name="Pal A.K."/>
            <person name="Ghazi I.A."/>
            <person name="Yadav M."/>
            <person name="Pandit A."/>
            <person name="Bhargava A."/>
            <person name="Sureshbabu K."/>
            <person name="Batra K."/>
            <person name="Sharma T.R."/>
            <person name="Mohapatra T."/>
            <person name="Singh N.K."/>
            <person name="Messing J."/>
            <person name="Nelson A.B."/>
            <person name="Fuks G."/>
            <person name="Kavchok S."/>
            <person name="Keizer G."/>
            <person name="Linton E."/>
            <person name="Llaca V."/>
            <person name="Song R."/>
            <person name="Tanyolac B."/>
            <person name="Young S."/>
            <person name="Ho-Il K."/>
            <person name="Hahn J.H."/>
            <person name="Sangsakoo G."/>
            <person name="Vanavichit A."/>
            <person name="de Mattos Luiz.A.T."/>
            <person name="Zimmer P.D."/>
            <person name="Malone G."/>
            <person name="Dellagostin O."/>
            <person name="de Oliveira A.C."/>
            <person name="Bevan M."/>
            <person name="Bancroft I."/>
            <person name="Minx P."/>
            <person name="Cordum H."/>
            <person name="Wilson R."/>
            <person name="Cheng Z."/>
            <person name="Jin W."/>
            <person name="Jiang J."/>
            <person name="Leong S.A."/>
            <person name="Iwama H."/>
            <person name="Gojobori T."/>
            <person name="Itoh T."/>
            <person name="Niimura Y."/>
            <person name="Fujii Y."/>
            <person name="Habara T."/>
            <person name="Sakai H."/>
            <person name="Sato Y."/>
            <person name="Wilson G."/>
            <person name="Kumar K."/>
            <person name="McCouch S."/>
            <person name="Juretic N."/>
            <person name="Hoen D."/>
            <person name="Wright S."/>
            <person name="Bruskiewich R."/>
            <person name="Bureau T."/>
            <person name="Miyao A."/>
            <person name="Hirochika H."/>
            <person name="Nishikawa T."/>
            <person name="Kadowaki K."/>
            <person name="Sugiura M."/>
            <person name="Burr B."/>
            <person name="Sasaki T."/>
        </authorList>
    </citation>
    <scope>NUCLEOTIDE SEQUENCE [LARGE SCALE GENOMIC DNA]</scope>
    <source>
        <strain evidence="4">cv. Nipponbare</strain>
    </source>
</reference>
<feature type="region of interest" description="Disordered" evidence="1">
    <location>
        <begin position="1"/>
        <end position="47"/>
    </location>
</feature>
<feature type="compositionally biased region" description="Gly residues" evidence="1">
    <location>
        <begin position="33"/>
        <end position="42"/>
    </location>
</feature>
<protein>
    <submittedName>
        <fullName evidence="2">Uncharacterized protein</fullName>
    </submittedName>
</protein>
<gene>
    <name evidence="3" type="ORF">B1157F01.8</name>
    <name evidence="2" type="ORF">P0035G02.47</name>
</gene>
<dbReference type="AlphaFoldDB" id="Q6Z163"/>
<name>Q6Z163_ORYSJ</name>
<sequence length="175" mass="17901">MRVDTGSSALPSAGSSGRPTTTTASGDALPSVGSGGKGGACGGAIPSHPLIPAPSPLRANDSDGGWQCALICSAESGGRGGGMLRQNRSGGFVPSPPPPRPIPSVSRQRRWRMALRSPSLDLAGGQAARRRVRRRMRMRRRCPLSPFSSRSPHYCEPTMKTAGGGALASAGSGGR</sequence>
<reference evidence="4" key="4">
    <citation type="journal article" date="2008" name="Nucleic Acids Res.">
        <title>The rice annotation project database (RAP-DB): 2008 update.</title>
        <authorList>
            <consortium name="The rice annotation project (RAP)"/>
        </authorList>
    </citation>
    <scope>GENOME REANNOTATION</scope>
    <source>
        <strain evidence="4">cv. Nipponbare</strain>
    </source>
</reference>
<dbReference type="EMBL" id="AP006159">
    <property type="protein sequence ID" value="BAD31902.1"/>
    <property type="molecule type" value="Genomic_DNA"/>
</dbReference>
<accession>Q6Z163</accession>
<evidence type="ECO:0000313" key="4">
    <source>
        <dbReference type="Proteomes" id="UP000000763"/>
    </source>
</evidence>
<feature type="compositionally biased region" description="Basic residues" evidence="1">
    <location>
        <begin position="128"/>
        <end position="142"/>
    </location>
</feature>
<dbReference type="EMBL" id="AP005447">
    <property type="protein sequence ID" value="BAC84280.1"/>
    <property type="molecule type" value="Genomic_DNA"/>
</dbReference>
<feature type="region of interest" description="Disordered" evidence="1">
    <location>
        <begin position="122"/>
        <end position="175"/>
    </location>
</feature>
<feature type="compositionally biased region" description="Low complexity" evidence="1">
    <location>
        <begin position="1"/>
        <end position="17"/>
    </location>
</feature>
<feature type="region of interest" description="Disordered" evidence="1">
    <location>
        <begin position="76"/>
        <end position="107"/>
    </location>
</feature>